<organism evidence="1 2">
    <name type="scientific">Mannheimia haemolytica</name>
    <name type="common">Pasteurella haemolytica</name>
    <dbReference type="NCBI Taxonomy" id="75985"/>
    <lineage>
        <taxon>Bacteria</taxon>
        <taxon>Pseudomonadati</taxon>
        <taxon>Pseudomonadota</taxon>
        <taxon>Gammaproteobacteria</taxon>
        <taxon>Pasteurellales</taxon>
        <taxon>Pasteurellaceae</taxon>
        <taxon>Mannheimia</taxon>
    </lineage>
</organism>
<protein>
    <submittedName>
        <fullName evidence="1">Uncharacterized protein</fullName>
    </submittedName>
</protein>
<proteinExistence type="predicted"/>
<name>A0A378MZE2_MANHA</name>
<evidence type="ECO:0000313" key="1">
    <source>
        <dbReference type="EMBL" id="STY61027.1"/>
    </source>
</evidence>
<dbReference type="EMBL" id="UGPN01000002">
    <property type="protein sequence ID" value="STY61027.1"/>
    <property type="molecule type" value="Genomic_DNA"/>
</dbReference>
<reference evidence="1 2" key="1">
    <citation type="submission" date="2018-06" db="EMBL/GenBank/DDBJ databases">
        <authorList>
            <consortium name="Pathogen Informatics"/>
            <person name="Doyle S."/>
        </authorList>
    </citation>
    <scope>NUCLEOTIDE SEQUENCE [LARGE SCALE GENOMIC DNA]</scope>
    <source>
        <strain evidence="1 2">NCTC10638</strain>
    </source>
</reference>
<sequence length="29" mass="3164">MSQQFFDQVSLESQLEVSAEAVAKGSLMC</sequence>
<accession>A0A378MZE2</accession>
<gene>
    <name evidence="1" type="ORF">NCTC10638_02234</name>
</gene>
<dbReference type="Proteomes" id="UP000254802">
    <property type="component" value="Unassembled WGS sequence"/>
</dbReference>
<evidence type="ECO:0000313" key="2">
    <source>
        <dbReference type="Proteomes" id="UP000254802"/>
    </source>
</evidence>
<dbReference type="AlphaFoldDB" id="A0A378MZE2"/>